<comment type="caution">
    <text evidence="10">The sequence shown here is derived from an EMBL/GenBank/DDBJ whole genome shotgun (WGS) entry which is preliminary data.</text>
</comment>
<organism evidence="10 11">
    <name type="scientific">Streptomyces cinereospinus</name>
    <dbReference type="NCBI Taxonomy" id="285561"/>
    <lineage>
        <taxon>Bacteria</taxon>
        <taxon>Bacillati</taxon>
        <taxon>Actinomycetota</taxon>
        <taxon>Actinomycetes</taxon>
        <taxon>Kitasatosporales</taxon>
        <taxon>Streptomycetaceae</taxon>
        <taxon>Streptomyces</taxon>
    </lineage>
</organism>
<dbReference type="InterPro" id="IPR009081">
    <property type="entry name" value="PP-bd_ACP"/>
</dbReference>
<dbReference type="CDD" id="cd00833">
    <property type="entry name" value="PKS"/>
    <property type="match status" value="2"/>
</dbReference>
<dbReference type="SMART" id="SM00827">
    <property type="entry name" value="PKS_AT"/>
    <property type="match status" value="1"/>
</dbReference>
<proteinExistence type="predicted"/>
<evidence type="ECO:0000256" key="5">
    <source>
        <dbReference type="ARBA" id="ARBA00023268"/>
    </source>
</evidence>
<evidence type="ECO:0000256" key="2">
    <source>
        <dbReference type="ARBA" id="ARBA00022553"/>
    </source>
</evidence>
<feature type="region of interest" description="Disordered" evidence="7">
    <location>
        <begin position="896"/>
        <end position="918"/>
    </location>
</feature>
<evidence type="ECO:0000313" key="10">
    <source>
        <dbReference type="EMBL" id="MFB9467098.1"/>
    </source>
</evidence>
<keyword evidence="1" id="KW-0596">Phosphopantetheine</keyword>
<gene>
    <name evidence="10" type="ORF">ACFF45_31530</name>
</gene>
<dbReference type="Pfam" id="PF00698">
    <property type="entry name" value="Acyl_transf_1"/>
    <property type="match status" value="1"/>
</dbReference>
<dbReference type="Gene3D" id="3.40.366.10">
    <property type="entry name" value="Malonyl-Coenzyme A Acyl Carrier Protein, domain 2"/>
    <property type="match status" value="1"/>
</dbReference>
<dbReference type="PROSITE" id="PS50075">
    <property type="entry name" value="CARRIER"/>
    <property type="match status" value="1"/>
</dbReference>
<keyword evidence="6" id="KW-0012">Acyltransferase</keyword>
<feature type="domain" description="Ketosynthase family 3 (KS3)" evidence="9">
    <location>
        <begin position="12"/>
        <end position="431"/>
    </location>
</feature>
<feature type="domain" description="Carrier" evidence="8">
    <location>
        <begin position="933"/>
        <end position="1015"/>
    </location>
</feature>
<dbReference type="Pfam" id="PF00109">
    <property type="entry name" value="ketoacyl-synt"/>
    <property type="match status" value="2"/>
</dbReference>
<evidence type="ECO:0000256" key="3">
    <source>
        <dbReference type="ARBA" id="ARBA00022679"/>
    </source>
</evidence>
<dbReference type="PROSITE" id="PS52004">
    <property type="entry name" value="KS3_2"/>
    <property type="match status" value="2"/>
</dbReference>
<keyword evidence="11" id="KW-1185">Reference proteome</keyword>
<dbReference type="SUPFAM" id="SSF53901">
    <property type="entry name" value="Thiolase-like"/>
    <property type="match status" value="2"/>
</dbReference>
<dbReference type="SUPFAM" id="SSF47336">
    <property type="entry name" value="ACP-like"/>
    <property type="match status" value="1"/>
</dbReference>
<dbReference type="InterPro" id="IPR016035">
    <property type="entry name" value="Acyl_Trfase/lysoPLipase"/>
</dbReference>
<dbReference type="InterPro" id="IPR001227">
    <property type="entry name" value="Ac_transferase_dom_sf"/>
</dbReference>
<dbReference type="InterPro" id="IPR050091">
    <property type="entry name" value="PKS_NRPS_Biosynth_Enz"/>
</dbReference>
<sequence length="1201" mass="126357">MSDTTRTVATPDEPIAVIGMSCRLPQADDPAAFWRLLRDGVEAVGETPAHRWDPAALGSADASALSHGAFLDHVDRFDAAFFGIGPAEATAMDPQQRLVLELAWEALEDARIVPDRLAGSSTGVFVGAIWDDWSRLMHGHGPGVAGQYGLTGTHRGIIANRVSYALGLRGPSLTLDSAQSSSLVAVHAACASLRSGESTLALVGGVNLNLLPESAAALGRLGALSPDGHVRLLDADAGGTVRGEGGALVVLKPLRAALTDGDRVICVIRGSAVNNDGATDGLTTPDPDAQRAVILAACRRGAVDPADLQYVELHGTGTPVGDPVEAGAVGRAAGAGRADDPLLVGSVKTNLGHLEAAAGIVGLLKVALSLRHRALPPTLHHVRPHPDARLDVHHLRVRTEHGPWPHPERELIAGVNSWGIGGTNCHIVLSEAPAAQEAPAPATDGMPRVWPVSARTETALRAQADRLHTHLTDTDPEAGPDQVGHALAFTRTAFRRRAAAVGTTRAELLDGLRALAAGTASPHLVTTGAPATGPAPLAVLFGGGGSQRPGMGAELYAVHPVYAAAFDAVCDELDRHLPRPVRPLIFAEPDTPEARLLDRTDFALPALLAVEVALYRLYESWGTRPTHLTGHSMGELTAAHIAGVLTLPDVCELAVARARLIQSAAGGAMAAVQASEDEVLAALDEFSAAVSVAGVNAPDSTVISGDEDAVLELCARWRSRGRKTKRLAVTVAGHSPHMDGILDEFRTVARRLTYSPPRIPVVSNVTGTMATAGQLTDPEYWVRHVREPVRFADGVRTLHSEGVTTYLELSPSPVLAPAVGTCLDGEERRPVVVTTLQRDRADALGAATALAALYTAGHDVDWYAVLPHGTQDCDLPTYAFQRRSYWPQFDTTARTDRAASHAAGPARSMGAEEAEEAGEGHPLAGLRADALRTAVRDLVETAVTAVVGEDDDEPEGRPGDGRGAHRTFKDRGFTSLRAVEMRDRLEAATGLRLPSGLLFDHPTVDTLVEHLCRTLAGGDEVPAAAVVGEAVAVDEPLAIVGMACRFPGGVRGPEELWRLVAEGRDVVAGFPTDRGWDLEGLFHPDPEHGGTSYAREGGFLGDAAEFDAEFFGISPREALAMDPQQRLLLETGWEALEHARINPQTLRGSRTGVFTGVMDNDYASRVTKPPAGLEGYLANGSSSSVASGRLAYVFGFEGPAV</sequence>
<dbReference type="Gene3D" id="1.10.1200.10">
    <property type="entry name" value="ACP-like"/>
    <property type="match status" value="1"/>
</dbReference>
<evidence type="ECO:0000256" key="6">
    <source>
        <dbReference type="ARBA" id="ARBA00023315"/>
    </source>
</evidence>
<keyword evidence="2" id="KW-0597">Phosphoprotein</keyword>
<dbReference type="SUPFAM" id="SSF52151">
    <property type="entry name" value="FabD/lysophospholipase-like"/>
    <property type="match status" value="1"/>
</dbReference>
<dbReference type="PANTHER" id="PTHR43775">
    <property type="entry name" value="FATTY ACID SYNTHASE"/>
    <property type="match status" value="1"/>
</dbReference>
<evidence type="ECO:0000256" key="1">
    <source>
        <dbReference type="ARBA" id="ARBA00022450"/>
    </source>
</evidence>
<dbReference type="InterPro" id="IPR020841">
    <property type="entry name" value="PKS_Beta-ketoAc_synthase_dom"/>
</dbReference>
<feature type="compositionally biased region" description="Basic and acidic residues" evidence="7">
    <location>
        <begin position="955"/>
        <end position="968"/>
    </location>
</feature>
<dbReference type="Pfam" id="PF02801">
    <property type="entry name" value="Ketoacyl-synt_C"/>
    <property type="match status" value="1"/>
</dbReference>
<evidence type="ECO:0000259" key="8">
    <source>
        <dbReference type="PROSITE" id="PS50075"/>
    </source>
</evidence>
<dbReference type="SUPFAM" id="SSF55048">
    <property type="entry name" value="Probable ACP-binding domain of malonyl-CoA ACP transacylase"/>
    <property type="match status" value="1"/>
</dbReference>
<dbReference type="SMART" id="SM00825">
    <property type="entry name" value="PKS_KS"/>
    <property type="match status" value="1"/>
</dbReference>
<reference evidence="10 11" key="1">
    <citation type="submission" date="2024-09" db="EMBL/GenBank/DDBJ databases">
        <authorList>
            <person name="Sun Q."/>
            <person name="Mori K."/>
        </authorList>
    </citation>
    <scope>NUCLEOTIDE SEQUENCE [LARGE SCALE GENOMIC DNA]</scope>
    <source>
        <strain evidence="10 11">JCM 6917</strain>
    </source>
</reference>
<feature type="domain" description="Ketosynthase family 3 (KS3)" evidence="9">
    <location>
        <begin position="1034"/>
        <end position="1201"/>
    </location>
</feature>
<dbReference type="InterPro" id="IPR016036">
    <property type="entry name" value="Malonyl_transacylase_ACP-bd"/>
</dbReference>
<evidence type="ECO:0000313" key="11">
    <source>
        <dbReference type="Proteomes" id="UP001589709"/>
    </source>
</evidence>
<keyword evidence="3" id="KW-0808">Transferase</keyword>
<dbReference type="InterPro" id="IPR020806">
    <property type="entry name" value="PKS_PP-bd"/>
</dbReference>
<dbReference type="InterPro" id="IPR014031">
    <property type="entry name" value="Ketoacyl_synth_C"/>
</dbReference>
<dbReference type="EMBL" id="JBHMCY010000091">
    <property type="protein sequence ID" value="MFB9467098.1"/>
    <property type="molecule type" value="Genomic_DNA"/>
</dbReference>
<dbReference type="SMART" id="SM00823">
    <property type="entry name" value="PKS_PP"/>
    <property type="match status" value="1"/>
</dbReference>
<evidence type="ECO:0000256" key="7">
    <source>
        <dbReference type="SAM" id="MobiDB-lite"/>
    </source>
</evidence>
<dbReference type="RefSeq" id="WP_381350222.1">
    <property type="nucleotide sequence ID" value="NZ_JBHMCY010000091.1"/>
</dbReference>
<dbReference type="Gene3D" id="3.40.47.10">
    <property type="match status" value="2"/>
</dbReference>
<feature type="non-terminal residue" evidence="10">
    <location>
        <position position="1201"/>
    </location>
</feature>
<dbReference type="InterPro" id="IPR032821">
    <property type="entry name" value="PKS_assoc"/>
</dbReference>
<evidence type="ECO:0000256" key="4">
    <source>
        <dbReference type="ARBA" id="ARBA00023194"/>
    </source>
</evidence>
<dbReference type="InterPro" id="IPR014043">
    <property type="entry name" value="Acyl_transferase_dom"/>
</dbReference>
<dbReference type="Proteomes" id="UP001589709">
    <property type="component" value="Unassembled WGS sequence"/>
</dbReference>
<feature type="region of interest" description="Disordered" evidence="7">
    <location>
        <begin position="947"/>
        <end position="968"/>
    </location>
</feature>
<dbReference type="Pfam" id="PF16197">
    <property type="entry name" value="KAsynt_C_assoc"/>
    <property type="match status" value="1"/>
</dbReference>
<accession>A0ABV5N9X7</accession>
<dbReference type="PANTHER" id="PTHR43775:SF51">
    <property type="entry name" value="INACTIVE PHENOLPHTHIOCEROL SYNTHESIS POLYKETIDE SYNTHASE TYPE I PKS1-RELATED"/>
    <property type="match status" value="1"/>
</dbReference>
<protein>
    <submittedName>
        <fullName evidence="10">Beta-ketoacyl synthase N-terminal-like domain-containing protein</fullName>
    </submittedName>
</protein>
<keyword evidence="5" id="KW-0511">Multifunctional enzyme</keyword>
<keyword evidence="4" id="KW-0045">Antibiotic biosynthesis</keyword>
<dbReference type="Pfam" id="PF00550">
    <property type="entry name" value="PP-binding"/>
    <property type="match status" value="1"/>
</dbReference>
<name>A0ABV5N9X7_9ACTN</name>
<dbReference type="InterPro" id="IPR014030">
    <property type="entry name" value="Ketoacyl_synth_N"/>
</dbReference>
<dbReference type="InterPro" id="IPR016039">
    <property type="entry name" value="Thiolase-like"/>
</dbReference>
<evidence type="ECO:0000259" key="9">
    <source>
        <dbReference type="PROSITE" id="PS52004"/>
    </source>
</evidence>
<dbReference type="Gene3D" id="3.30.70.3290">
    <property type="match status" value="1"/>
</dbReference>
<dbReference type="InterPro" id="IPR036736">
    <property type="entry name" value="ACP-like_sf"/>
</dbReference>